<feature type="chain" id="PRO_5041924313" description="Mitochondrial import inner membrane translocase subunit TIM22" evidence="1">
    <location>
        <begin position="24"/>
        <end position="175"/>
    </location>
</feature>
<evidence type="ECO:0008006" key="4">
    <source>
        <dbReference type="Google" id="ProtNLM"/>
    </source>
</evidence>
<keyword evidence="1" id="KW-0732">Signal</keyword>
<proteinExistence type="predicted"/>
<sequence>MPPLRSFLLLLTLITLSIVPAHSQQRNYNHDGGLWGEVKRAADTIATPVEKVAHERYDKLSDRGKFVAGAAFGFGASRFAVCSTVNTVKTVGAAYIAFEALEYAGILKEARSTKEGDAIMAKTRDYLLRTADGIRCDIRTNLNPNAVKERIDRNMKRDKPGTTGFGTGAFLGFVL</sequence>
<dbReference type="EMBL" id="JATAAI010000016">
    <property type="protein sequence ID" value="KAK1740365.1"/>
    <property type="molecule type" value="Genomic_DNA"/>
</dbReference>
<dbReference type="Proteomes" id="UP001224775">
    <property type="component" value="Unassembled WGS sequence"/>
</dbReference>
<feature type="signal peptide" evidence="1">
    <location>
        <begin position="1"/>
        <end position="23"/>
    </location>
</feature>
<comment type="caution">
    <text evidence="2">The sequence shown here is derived from an EMBL/GenBank/DDBJ whole genome shotgun (WGS) entry which is preliminary data.</text>
</comment>
<organism evidence="2 3">
    <name type="scientific">Skeletonema marinoi</name>
    <dbReference type="NCBI Taxonomy" id="267567"/>
    <lineage>
        <taxon>Eukaryota</taxon>
        <taxon>Sar</taxon>
        <taxon>Stramenopiles</taxon>
        <taxon>Ochrophyta</taxon>
        <taxon>Bacillariophyta</taxon>
        <taxon>Coscinodiscophyceae</taxon>
        <taxon>Thalassiosirophycidae</taxon>
        <taxon>Thalassiosirales</taxon>
        <taxon>Skeletonemataceae</taxon>
        <taxon>Skeletonema</taxon>
        <taxon>Skeletonema marinoi-dohrnii complex</taxon>
    </lineage>
</organism>
<protein>
    <recommendedName>
        <fullName evidence="4">Mitochondrial import inner membrane translocase subunit TIM22</fullName>
    </recommendedName>
</protein>
<evidence type="ECO:0000256" key="1">
    <source>
        <dbReference type="SAM" id="SignalP"/>
    </source>
</evidence>
<keyword evidence="3" id="KW-1185">Reference proteome</keyword>
<gene>
    <name evidence="2" type="ORF">QTG54_009315</name>
</gene>
<evidence type="ECO:0000313" key="3">
    <source>
        <dbReference type="Proteomes" id="UP001224775"/>
    </source>
</evidence>
<reference evidence="2" key="1">
    <citation type="submission" date="2023-06" db="EMBL/GenBank/DDBJ databases">
        <title>Survivors Of The Sea: Transcriptome response of Skeletonema marinoi to long-term dormancy.</title>
        <authorList>
            <person name="Pinder M.I.M."/>
            <person name="Kourtchenko O."/>
            <person name="Robertson E.K."/>
            <person name="Larsson T."/>
            <person name="Maumus F."/>
            <person name="Osuna-Cruz C.M."/>
            <person name="Vancaester E."/>
            <person name="Stenow R."/>
            <person name="Vandepoele K."/>
            <person name="Ploug H."/>
            <person name="Bruchert V."/>
            <person name="Godhe A."/>
            <person name="Topel M."/>
        </authorList>
    </citation>
    <scope>NUCLEOTIDE SEQUENCE</scope>
    <source>
        <strain evidence="2">R05AC</strain>
    </source>
</reference>
<accession>A0AAD8Y767</accession>
<name>A0AAD8Y767_9STRA</name>
<evidence type="ECO:0000313" key="2">
    <source>
        <dbReference type="EMBL" id="KAK1740365.1"/>
    </source>
</evidence>
<dbReference type="AlphaFoldDB" id="A0AAD8Y767"/>